<feature type="region of interest" description="Disordered" evidence="1">
    <location>
        <begin position="1"/>
        <end position="77"/>
    </location>
</feature>
<name>A0ABP8VMS6_9PSEU</name>
<evidence type="ECO:0000256" key="1">
    <source>
        <dbReference type="SAM" id="MobiDB-lite"/>
    </source>
</evidence>
<dbReference type="Proteomes" id="UP001500192">
    <property type="component" value="Unassembled WGS sequence"/>
</dbReference>
<gene>
    <name evidence="2" type="ORF">GCM10023214_70990</name>
</gene>
<protein>
    <submittedName>
        <fullName evidence="2">Uncharacterized protein</fullName>
    </submittedName>
</protein>
<keyword evidence="3" id="KW-1185">Reference proteome</keyword>
<reference evidence="3" key="1">
    <citation type="journal article" date="2019" name="Int. J. Syst. Evol. Microbiol.">
        <title>The Global Catalogue of Microorganisms (GCM) 10K type strain sequencing project: providing services to taxonomists for standard genome sequencing and annotation.</title>
        <authorList>
            <consortium name="The Broad Institute Genomics Platform"/>
            <consortium name="The Broad Institute Genome Sequencing Center for Infectious Disease"/>
            <person name="Wu L."/>
            <person name="Ma J."/>
        </authorList>
    </citation>
    <scope>NUCLEOTIDE SEQUENCE [LARGE SCALE GENOMIC DNA]</scope>
    <source>
        <strain evidence="3">JCM 18054</strain>
    </source>
</reference>
<evidence type="ECO:0000313" key="2">
    <source>
        <dbReference type="EMBL" id="GAA4667002.1"/>
    </source>
</evidence>
<dbReference type="EMBL" id="BAABIB010000152">
    <property type="protein sequence ID" value="GAA4667002.1"/>
    <property type="molecule type" value="Genomic_DNA"/>
</dbReference>
<sequence length="77" mass="8771">MLAAPWRRLHIGQARDDSGERVKTGTAAGRRRTQNRTSSGNHDVPPRGVKKYFRQNADPVQRTRRRPPKLLLAARSQ</sequence>
<proteinExistence type="predicted"/>
<accession>A0ABP8VMS6</accession>
<comment type="caution">
    <text evidence="2">The sequence shown here is derived from an EMBL/GenBank/DDBJ whole genome shotgun (WGS) entry which is preliminary data.</text>
</comment>
<feature type="compositionally biased region" description="Basic and acidic residues" evidence="1">
    <location>
        <begin position="13"/>
        <end position="23"/>
    </location>
</feature>
<evidence type="ECO:0000313" key="3">
    <source>
        <dbReference type="Proteomes" id="UP001500192"/>
    </source>
</evidence>
<organism evidence="2 3">
    <name type="scientific">Amycolatopsis dongchuanensis</name>
    <dbReference type="NCBI Taxonomy" id="1070866"/>
    <lineage>
        <taxon>Bacteria</taxon>
        <taxon>Bacillati</taxon>
        <taxon>Actinomycetota</taxon>
        <taxon>Actinomycetes</taxon>
        <taxon>Pseudonocardiales</taxon>
        <taxon>Pseudonocardiaceae</taxon>
        <taxon>Amycolatopsis</taxon>
    </lineage>
</organism>